<protein>
    <submittedName>
        <fullName evidence="10">Methyl-accepting chemotaxis protein</fullName>
    </submittedName>
</protein>
<dbReference type="PROSITE" id="PS50111">
    <property type="entry name" value="CHEMOTAXIS_TRANSDUC_2"/>
    <property type="match status" value="1"/>
</dbReference>
<dbReference type="GO" id="GO:0005886">
    <property type="term" value="C:plasma membrane"/>
    <property type="evidence" value="ECO:0007669"/>
    <property type="project" value="UniProtKB-SubCell"/>
</dbReference>
<feature type="transmembrane region" description="Helical" evidence="7">
    <location>
        <begin position="12"/>
        <end position="36"/>
    </location>
</feature>
<dbReference type="AlphaFoldDB" id="A0A917XST1"/>
<feature type="domain" description="Methyl-accepting transducer" evidence="8">
    <location>
        <begin position="143"/>
        <end position="393"/>
    </location>
</feature>
<reference evidence="10" key="1">
    <citation type="journal article" date="2014" name="Int. J. Syst. Evol. Microbiol.">
        <title>Complete genome sequence of Corynebacterium casei LMG S-19264T (=DSM 44701T), isolated from a smear-ripened cheese.</title>
        <authorList>
            <consortium name="US DOE Joint Genome Institute (JGI-PGF)"/>
            <person name="Walter F."/>
            <person name="Albersmeier A."/>
            <person name="Kalinowski J."/>
            <person name="Ruckert C."/>
        </authorList>
    </citation>
    <scope>NUCLEOTIDE SEQUENCE</scope>
    <source>
        <strain evidence="10">JCM 17251</strain>
    </source>
</reference>
<evidence type="ECO:0000313" key="11">
    <source>
        <dbReference type="Proteomes" id="UP000624041"/>
    </source>
</evidence>
<dbReference type="InterPro" id="IPR003660">
    <property type="entry name" value="HAMP_dom"/>
</dbReference>
<evidence type="ECO:0000256" key="5">
    <source>
        <dbReference type="ARBA" id="ARBA00029447"/>
    </source>
</evidence>
<keyword evidence="2" id="KW-1003">Cell membrane</keyword>
<evidence type="ECO:0000256" key="1">
    <source>
        <dbReference type="ARBA" id="ARBA00004236"/>
    </source>
</evidence>
<comment type="subcellular location">
    <subcellularLocation>
        <location evidence="1">Cell membrane</location>
    </subcellularLocation>
</comment>
<evidence type="ECO:0000256" key="2">
    <source>
        <dbReference type="ARBA" id="ARBA00022475"/>
    </source>
</evidence>
<name>A0A917XST1_9BACI</name>
<dbReference type="SMART" id="SM00304">
    <property type="entry name" value="HAMP"/>
    <property type="match status" value="1"/>
</dbReference>
<gene>
    <name evidence="10" type="ORF">GCM10007971_03500</name>
</gene>
<keyword evidence="4 6" id="KW-0807">Transducer</keyword>
<dbReference type="SUPFAM" id="SSF58104">
    <property type="entry name" value="Methyl-accepting chemotaxis protein (MCP) signaling domain"/>
    <property type="match status" value="1"/>
</dbReference>
<evidence type="ECO:0000256" key="4">
    <source>
        <dbReference type="ARBA" id="ARBA00023224"/>
    </source>
</evidence>
<feature type="transmembrane region" description="Helical" evidence="7">
    <location>
        <begin position="48"/>
        <end position="73"/>
    </location>
</feature>
<sequence length="429" mass="47037">MERKYSFSIRKKLVLFTVSLAIITYSTSFVFIFFLYDFFQDYIPFSLEWFTIITFILGITWSGILAFFFASFITKSIEKLEKVATIAAEGNLNQTVEIPKSNDEIRGLALSFNTMLTNLNSIVQNIDENFDKTNQAVVQMKEASTTAHTHSRMIGTSIGEISNGAEDSSVAIQNTAESVEIASDLALKVQDRAGESKGKSDQMLDTLNATKEVVNNLVQGIDQIAKEQQVSLTSVNNLKQNAIQVESIISMVGEIAEQTNLLALNASIEAARAGEHGQGFAVVAEEIRKLADQSAGAVQQISRLIGSIQDDVKNVVENINQNVVFANNEAKNGKQSNETFAEMSNSVMEVASEIEAISGLVDKQLQSIQDTSRESQEVAAIAEETSAGAEEVNAAIQEQVASIEDVDRLATEIEEHANQLKKQIQQFQL</sequence>
<dbReference type="RefSeq" id="WP_188855785.1">
    <property type="nucleotide sequence ID" value="NZ_BMOS01000002.1"/>
</dbReference>
<dbReference type="InterPro" id="IPR004089">
    <property type="entry name" value="MCPsignal_dom"/>
</dbReference>
<evidence type="ECO:0000256" key="7">
    <source>
        <dbReference type="SAM" id="Phobius"/>
    </source>
</evidence>
<feature type="domain" description="HAMP" evidence="9">
    <location>
        <begin position="71"/>
        <end position="124"/>
    </location>
</feature>
<dbReference type="PANTHER" id="PTHR32089">
    <property type="entry name" value="METHYL-ACCEPTING CHEMOTAXIS PROTEIN MCPB"/>
    <property type="match status" value="1"/>
</dbReference>
<evidence type="ECO:0000259" key="9">
    <source>
        <dbReference type="PROSITE" id="PS50885"/>
    </source>
</evidence>
<dbReference type="CDD" id="cd06225">
    <property type="entry name" value="HAMP"/>
    <property type="match status" value="1"/>
</dbReference>
<reference evidence="10" key="2">
    <citation type="submission" date="2020-09" db="EMBL/GenBank/DDBJ databases">
        <authorList>
            <person name="Sun Q."/>
            <person name="Ohkuma M."/>
        </authorList>
    </citation>
    <scope>NUCLEOTIDE SEQUENCE</scope>
    <source>
        <strain evidence="10">JCM 17251</strain>
    </source>
</reference>
<dbReference type="Gene3D" id="1.10.8.500">
    <property type="entry name" value="HAMP domain in histidine kinase"/>
    <property type="match status" value="1"/>
</dbReference>
<dbReference type="SMART" id="SM00283">
    <property type="entry name" value="MA"/>
    <property type="match status" value="1"/>
</dbReference>
<dbReference type="PANTHER" id="PTHR32089:SF112">
    <property type="entry name" value="LYSOZYME-LIKE PROTEIN-RELATED"/>
    <property type="match status" value="1"/>
</dbReference>
<keyword evidence="3 7" id="KW-0472">Membrane</keyword>
<dbReference type="PROSITE" id="PS50885">
    <property type="entry name" value="HAMP"/>
    <property type="match status" value="1"/>
</dbReference>
<comment type="caution">
    <text evidence="10">The sequence shown here is derived from an EMBL/GenBank/DDBJ whole genome shotgun (WGS) entry which is preliminary data.</text>
</comment>
<accession>A0A917XST1</accession>
<proteinExistence type="inferred from homology"/>
<evidence type="ECO:0000259" key="8">
    <source>
        <dbReference type="PROSITE" id="PS50111"/>
    </source>
</evidence>
<dbReference type="GO" id="GO:0007165">
    <property type="term" value="P:signal transduction"/>
    <property type="evidence" value="ECO:0007669"/>
    <property type="project" value="UniProtKB-KW"/>
</dbReference>
<dbReference type="Proteomes" id="UP000624041">
    <property type="component" value="Unassembled WGS sequence"/>
</dbReference>
<dbReference type="Gene3D" id="1.10.287.950">
    <property type="entry name" value="Methyl-accepting chemotaxis protein"/>
    <property type="match status" value="1"/>
</dbReference>
<dbReference type="Pfam" id="PF00672">
    <property type="entry name" value="HAMP"/>
    <property type="match status" value="1"/>
</dbReference>
<dbReference type="EMBL" id="BMOS01000002">
    <property type="protein sequence ID" value="GGN50218.1"/>
    <property type="molecule type" value="Genomic_DNA"/>
</dbReference>
<organism evidence="10 11">
    <name type="scientific">Oceanobacillus indicireducens</name>
    <dbReference type="NCBI Taxonomy" id="1004261"/>
    <lineage>
        <taxon>Bacteria</taxon>
        <taxon>Bacillati</taxon>
        <taxon>Bacillota</taxon>
        <taxon>Bacilli</taxon>
        <taxon>Bacillales</taxon>
        <taxon>Bacillaceae</taxon>
        <taxon>Oceanobacillus</taxon>
    </lineage>
</organism>
<keyword evidence="7" id="KW-1133">Transmembrane helix</keyword>
<keyword evidence="11" id="KW-1185">Reference proteome</keyword>
<keyword evidence="7" id="KW-0812">Transmembrane</keyword>
<dbReference type="Pfam" id="PF00015">
    <property type="entry name" value="MCPsignal"/>
    <property type="match status" value="1"/>
</dbReference>
<evidence type="ECO:0000256" key="6">
    <source>
        <dbReference type="PROSITE-ProRule" id="PRU00284"/>
    </source>
</evidence>
<comment type="similarity">
    <text evidence="5">Belongs to the methyl-accepting chemotaxis (MCP) protein family.</text>
</comment>
<evidence type="ECO:0000256" key="3">
    <source>
        <dbReference type="ARBA" id="ARBA00023136"/>
    </source>
</evidence>
<evidence type="ECO:0000313" key="10">
    <source>
        <dbReference type="EMBL" id="GGN50218.1"/>
    </source>
</evidence>